<sequence length="263" mass="29480">MRELPVTGDPARVVVAGDWDGNQRWAARVINYAADHRAGFVVQCGDFGYRGNRGWTDVYLSHLDSVLARRGIELYWIDGNHENHPLLAQIPIDPETGRRPITDYISHLPRCYRWCWHGQTWLALGGAHSVDRRWGQQGRDWWPEEELSAQDAARAIQGGPADVIVAHDCPAGVAIPGLDRPSSWPAEDLAASEEHRHRIQSVVDATHPHTLFHGHFHRRYNGEYLSPDGNRTHIIGLAEDAAASLNANCVLIDLPIPAEREEN</sequence>
<dbReference type="GO" id="GO:0016787">
    <property type="term" value="F:hydrolase activity"/>
    <property type="evidence" value="ECO:0007669"/>
    <property type="project" value="InterPro"/>
</dbReference>
<gene>
    <name evidence="1" type="ORF">XV03_18675</name>
</gene>
<accession>A0A2A3L4V7</accession>
<name>A0A2A3L4V7_MYCAV</name>
<evidence type="ECO:0000313" key="1">
    <source>
        <dbReference type="EMBL" id="PBJ31879.1"/>
    </source>
</evidence>
<organism evidence="1 2">
    <name type="scientific">Mycobacterium avium subsp. hominissuis</name>
    <dbReference type="NCBI Taxonomy" id="439334"/>
    <lineage>
        <taxon>Bacteria</taxon>
        <taxon>Bacillati</taxon>
        <taxon>Actinomycetota</taxon>
        <taxon>Actinomycetes</taxon>
        <taxon>Mycobacteriales</taxon>
        <taxon>Mycobacteriaceae</taxon>
        <taxon>Mycobacterium</taxon>
        <taxon>Mycobacterium avium complex (MAC)</taxon>
    </lineage>
</organism>
<proteinExistence type="predicted"/>
<dbReference type="AlphaFoldDB" id="A0A2A3L4V7"/>
<protein>
    <submittedName>
        <fullName evidence="1">Uncharacterized protein</fullName>
    </submittedName>
</protein>
<dbReference type="SUPFAM" id="SSF56300">
    <property type="entry name" value="Metallo-dependent phosphatases"/>
    <property type="match status" value="1"/>
</dbReference>
<dbReference type="Proteomes" id="UP000218842">
    <property type="component" value="Unassembled WGS sequence"/>
</dbReference>
<evidence type="ECO:0000313" key="2">
    <source>
        <dbReference type="Proteomes" id="UP000218842"/>
    </source>
</evidence>
<comment type="caution">
    <text evidence="1">The sequence shown here is derived from an EMBL/GenBank/DDBJ whole genome shotgun (WGS) entry which is preliminary data.</text>
</comment>
<dbReference type="InterPro" id="IPR029052">
    <property type="entry name" value="Metallo-depent_PP-like"/>
</dbReference>
<dbReference type="EMBL" id="LBGZ01000119">
    <property type="protein sequence ID" value="PBJ31879.1"/>
    <property type="molecule type" value="Genomic_DNA"/>
</dbReference>
<dbReference type="Gene3D" id="3.60.21.10">
    <property type="match status" value="1"/>
</dbReference>
<reference evidence="1 2" key="1">
    <citation type="journal article" date="2017" name="Genome Biol. Evol.">
        <title>Population Structure and Local Adaptation of MAC Lung Disease Agent Mycobacterium avium subsp. hominissuis.</title>
        <authorList>
            <person name="Yano H."/>
            <person name="Iwamoto T."/>
            <person name="Nishiuchi Y."/>
            <person name="Nakajima C."/>
            <person name="Starkova D.A."/>
            <person name="Mokrousov I."/>
            <person name="Narvskaya O."/>
            <person name="Yoshida S."/>
            <person name="Arikawa K."/>
            <person name="Nakanishi N."/>
            <person name="Osaki K."/>
            <person name="Nakagawa I."/>
            <person name="Ato M."/>
            <person name="Suzuki Y."/>
            <person name="Maruyama F."/>
        </authorList>
    </citation>
    <scope>NUCLEOTIDE SEQUENCE [LARGE SCALE GENOMIC DNA]</scope>
    <source>
        <strain evidence="1 2">OCU466</strain>
    </source>
</reference>